<accession>A0A915DAY1</accession>
<dbReference type="GO" id="GO:0004467">
    <property type="term" value="F:long-chain fatty acid-CoA ligase activity"/>
    <property type="evidence" value="ECO:0007669"/>
    <property type="project" value="UniProtKB-EC"/>
</dbReference>
<feature type="domain" description="AMP-dependent synthetase/ligase" evidence="4">
    <location>
        <begin position="1"/>
        <end position="90"/>
    </location>
</feature>
<dbReference type="AlphaFoldDB" id="A0A915DAY1"/>
<protein>
    <recommendedName>
        <fullName evidence="3">long-chain-fatty-acid--CoA ligase</fullName>
        <ecNumber evidence="3">6.2.1.3</ecNumber>
    </recommendedName>
</protein>
<evidence type="ECO:0000313" key="5">
    <source>
        <dbReference type="Proteomes" id="UP000887574"/>
    </source>
</evidence>
<dbReference type="Gene3D" id="3.40.50.12780">
    <property type="entry name" value="N-terminal domain of ligase-like"/>
    <property type="match status" value="1"/>
</dbReference>
<dbReference type="WBParaSite" id="jg17717">
    <property type="protein sequence ID" value="jg17717"/>
    <property type="gene ID" value="jg17717"/>
</dbReference>
<dbReference type="GO" id="GO:0016020">
    <property type="term" value="C:membrane"/>
    <property type="evidence" value="ECO:0007669"/>
    <property type="project" value="TreeGrafter"/>
</dbReference>
<dbReference type="Proteomes" id="UP000887574">
    <property type="component" value="Unplaced"/>
</dbReference>
<dbReference type="InterPro" id="IPR000873">
    <property type="entry name" value="AMP-dep_synth/lig_dom"/>
</dbReference>
<name>A0A915DAY1_9BILA</name>
<keyword evidence="1" id="KW-0436">Ligase</keyword>
<proteinExistence type="predicted"/>
<keyword evidence="2" id="KW-0276">Fatty acid metabolism</keyword>
<evidence type="ECO:0000256" key="3">
    <source>
        <dbReference type="ARBA" id="ARBA00026121"/>
    </source>
</evidence>
<keyword evidence="2" id="KW-0443">Lipid metabolism</keyword>
<dbReference type="EC" id="6.2.1.3" evidence="3"/>
<dbReference type="PANTHER" id="PTHR43272">
    <property type="entry name" value="LONG-CHAIN-FATTY-ACID--COA LIGASE"/>
    <property type="match status" value="1"/>
</dbReference>
<organism evidence="5 6">
    <name type="scientific">Ditylenchus dipsaci</name>
    <dbReference type="NCBI Taxonomy" id="166011"/>
    <lineage>
        <taxon>Eukaryota</taxon>
        <taxon>Metazoa</taxon>
        <taxon>Ecdysozoa</taxon>
        <taxon>Nematoda</taxon>
        <taxon>Chromadorea</taxon>
        <taxon>Rhabditida</taxon>
        <taxon>Tylenchina</taxon>
        <taxon>Tylenchomorpha</taxon>
        <taxon>Sphaerularioidea</taxon>
        <taxon>Anguinidae</taxon>
        <taxon>Anguininae</taxon>
        <taxon>Ditylenchus</taxon>
    </lineage>
</organism>
<dbReference type="SUPFAM" id="SSF56801">
    <property type="entry name" value="Acetyl-CoA synthetase-like"/>
    <property type="match status" value="1"/>
</dbReference>
<dbReference type="InterPro" id="IPR042099">
    <property type="entry name" value="ANL_N_sf"/>
</dbReference>
<evidence type="ECO:0000256" key="2">
    <source>
        <dbReference type="ARBA" id="ARBA00022832"/>
    </source>
</evidence>
<reference evidence="6" key="1">
    <citation type="submission" date="2022-11" db="UniProtKB">
        <authorList>
            <consortium name="WormBaseParasite"/>
        </authorList>
    </citation>
    <scope>IDENTIFICATION</scope>
</reference>
<evidence type="ECO:0000313" key="6">
    <source>
        <dbReference type="WBParaSite" id="jg17717"/>
    </source>
</evidence>
<evidence type="ECO:0000256" key="1">
    <source>
        <dbReference type="ARBA" id="ARBA00022598"/>
    </source>
</evidence>
<evidence type="ECO:0000259" key="4">
    <source>
        <dbReference type="Pfam" id="PF00501"/>
    </source>
</evidence>
<keyword evidence="5" id="KW-1185">Reference proteome</keyword>
<sequence length="192" mass="21595">MITGSAPVSGQVLTFVRCAPRCFVIEGCGQTECVAACTVRVFRDIVPGHLGVPSPCNSTKLVNVPELNYFAKDQAGKACVRGFNVFRGYYKNEEETNLVLDADGWLHTGDIEEWTERGTLKIVDRKKHIFKLAQGEYIAPEKIEHVYLRSKYVAQCFVYGGSLKVVLSESLFLMQRFSAHLLWLNVIRMLES</sequence>
<dbReference type="PANTHER" id="PTHR43272:SF107">
    <property type="entry name" value="LONG-CHAIN-FATTY-ACID--COA LIGASE 5"/>
    <property type="match status" value="1"/>
</dbReference>
<dbReference type="Pfam" id="PF00501">
    <property type="entry name" value="AMP-binding"/>
    <property type="match status" value="1"/>
</dbReference>
<dbReference type="GO" id="GO:0005783">
    <property type="term" value="C:endoplasmic reticulum"/>
    <property type="evidence" value="ECO:0007669"/>
    <property type="project" value="TreeGrafter"/>
</dbReference>